<dbReference type="RefSeq" id="WP_012954213.1">
    <property type="nucleotide sequence ID" value="NC_013771.1"/>
</dbReference>
<dbReference type="AlphaFoldDB" id="D3EPX6"/>
<dbReference type="PATRIC" id="fig|713887.8.peg.782"/>
<keyword evidence="1" id="KW-0812">Transmembrane</keyword>
<dbReference type="Pfam" id="PF09988">
    <property type="entry name" value="DUF2227"/>
    <property type="match status" value="1"/>
</dbReference>
<dbReference type="EMBL" id="CP001842">
    <property type="protein sequence ID" value="ADB95526.1"/>
    <property type="molecule type" value="Genomic_DNA"/>
</dbReference>
<dbReference type="Proteomes" id="UP000001405">
    <property type="component" value="Chromosome"/>
</dbReference>
<dbReference type="PANTHER" id="PTHR39085:SF1">
    <property type="entry name" value="SLL0924 PROTEIN"/>
    <property type="match status" value="1"/>
</dbReference>
<keyword evidence="1" id="KW-0472">Membrane</keyword>
<dbReference type="OrthoDB" id="69351at2"/>
<gene>
    <name evidence="2" type="ordered locus">UCYN_08390</name>
</gene>
<evidence type="ECO:0000313" key="3">
    <source>
        <dbReference type="Proteomes" id="UP000001405"/>
    </source>
</evidence>
<dbReference type="PANTHER" id="PTHR39085">
    <property type="entry name" value="SLL0924 PROTEIN"/>
    <property type="match status" value="1"/>
</dbReference>
<sequence length="174" mass="20807">MPSGRTHDRITVLSVVPITILFYFIFRRKELILWFGLSYIFSGLMFGPDLDIYSLQYKRWGIGRWIWLPYQYSFKHRSFLSHGFLIGTIIRLIYFFVIVMIFTIFINMVIQFFLGSTYNWWILFTTNYNKLRAQYLEEAVTIFLGLELGSMSHSISDTLVTNFKRLKTKFLKTK</sequence>
<keyword evidence="1" id="KW-1133">Transmembrane helix</keyword>
<organism evidence="3">
    <name type="scientific">Atelocyanobacterium thalassa (isolate ALOHA)</name>
    <dbReference type="NCBI Taxonomy" id="1453429"/>
    <lineage>
        <taxon>Bacteria</taxon>
        <taxon>Bacillati</taxon>
        <taxon>Cyanobacteriota</taxon>
        <taxon>Cyanophyceae</taxon>
        <taxon>Oscillatoriophycideae</taxon>
        <taxon>Chroococcales</taxon>
        <taxon>Aphanothecaceae</taxon>
        <taxon>Candidatus Atelocyanobacterium</taxon>
        <taxon>Candidatus Atelocyanobacterium thalassae</taxon>
    </lineage>
</organism>
<accession>D3EPX6</accession>
<evidence type="ECO:0000313" key="2">
    <source>
        <dbReference type="EMBL" id="ADB95526.1"/>
    </source>
</evidence>
<dbReference type="STRING" id="1453429.UCYN_08390"/>
<proteinExistence type="predicted"/>
<dbReference type="KEGG" id="cyu:UCYN_08390"/>
<keyword evidence="3" id="KW-1185">Reference proteome</keyword>
<feature type="transmembrane region" description="Helical" evidence="1">
    <location>
        <begin position="92"/>
        <end position="114"/>
    </location>
</feature>
<feature type="transmembrane region" description="Helical" evidence="1">
    <location>
        <begin position="32"/>
        <end position="50"/>
    </location>
</feature>
<reference evidence="2 3" key="1">
    <citation type="journal article" date="2010" name="Nature">
        <title>Metabolic streamlining in an open-ocean nitrogen-fixing cyanobacterium.</title>
        <authorList>
            <person name="Tripp H.J."/>
            <person name="Bench S.R."/>
            <person name="Turk K.A."/>
            <person name="Foster R.A."/>
            <person name="Desany B.A."/>
            <person name="Niazi F."/>
            <person name="Affourtit J.P."/>
            <person name="Zehr J.P."/>
        </authorList>
    </citation>
    <scope>NUCLEOTIDE SEQUENCE [LARGE SCALE GENOMIC DNA]</scope>
    <source>
        <strain evidence="3">ALOHA</strain>
    </source>
</reference>
<dbReference type="HOGENOM" id="CLU_111923_0_0_3"/>
<protein>
    <submittedName>
        <fullName evidence="2">Uncharacterized metal-binding protein</fullName>
    </submittedName>
</protein>
<feature type="transmembrane region" description="Helical" evidence="1">
    <location>
        <begin position="9"/>
        <end position="26"/>
    </location>
</feature>
<name>D3EPX6_ATETH</name>
<evidence type="ECO:0000256" key="1">
    <source>
        <dbReference type="SAM" id="Phobius"/>
    </source>
</evidence>
<dbReference type="InterPro" id="IPR019250">
    <property type="entry name" value="DUF2227_metal-bd"/>
</dbReference>